<sequence length="669" mass="68992">MTQPVNRTPAWRSYTVTGNPEDIVPSTTVAREIGGKIDALNGQAAGLALDGDSTLAGEKVRDVLARFPEKMVTSYGVTHDPTGQNIAANSAAYQAAIDDCAGTFRLLHPAGLAVMTGTLRITKSDTHLILDGTLTLAPGSNTNCLDIDAPGQSLERISITGRGVIDGNGTSQQGGQTAVSGGICANTLSHTGNTPDRPSSPTLIDNLLISGITVRNTFNWPLSLGFISNSIVTGVTLANGGNSPQFIWSADNCWFTDSLSTGHTDGGFVFYMGCRRCGATGNTVSGNHDGIGVYCDSSDQPANENILIASNHVHDNADSGIGVTTADQKGTDGLIQRNILITGNVLSNNNTHGRDGGGSIGIVAAQGVQVRGNIVSRDGSTTTTGKPVYAAYVSDNSRNVGIEGNHFEDIGSATNPGTAIYLNGSVGTVIRNNTITNTAGAAGPTRTGIEGNVGPQSLVGGNMATSALAGSLLLVGWQDDTVFMGQPDGRGGQLDSLPLANNIVASGQYGYGDRTLSRQIGTTANDVGIYLQTAETQSTGAASGNIVLRKGSVFREFAFQPNGAIVPPMGGVLLTMRSPTGAPLMMQVFTVRAAHGDRITFPQSFTSDNVAVMMPPFHNGTNMIVGGTSTLGPTDRNGFTVGKFWVGGGGANIDPADDITIMAIGEQSL</sequence>
<comment type="caution">
    <text evidence="1">The sequence shown here is derived from an EMBL/GenBank/DDBJ whole genome shotgun (WGS) entry which is preliminary data.</text>
</comment>
<evidence type="ECO:0008006" key="3">
    <source>
        <dbReference type="Google" id="ProtNLM"/>
    </source>
</evidence>
<evidence type="ECO:0000313" key="1">
    <source>
        <dbReference type="EMBL" id="MBA5726427.1"/>
    </source>
</evidence>
<keyword evidence="2" id="KW-1185">Reference proteome</keyword>
<proteinExistence type="predicted"/>
<dbReference type="InterPro" id="IPR012334">
    <property type="entry name" value="Pectin_lyas_fold"/>
</dbReference>
<dbReference type="EMBL" id="PDLY01000001">
    <property type="protein sequence ID" value="MBA5726427.1"/>
    <property type="molecule type" value="Genomic_DNA"/>
</dbReference>
<protein>
    <recommendedName>
        <fullName evidence="3">Right handed beta helix domain-containing protein</fullName>
    </recommendedName>
</protein>
<dbReference type="InterPro" id="IPR006626">
    <property type="entry name" value="PbH1"/>
</dbReference>
<reference evidence="1 2" key="1">
    <citation type="submission" date="2017-10" db="EMBL/GenBank/DDBJ databases">
        <authorList>
            <person name="Jakob F."/>
        </authorList>
    </citation>
    <scope>NUCLEOTIDE SEQUENCE [LARGE SCALE GENOMIC DNA]</scope>
    <source>
        <strain evidence="1 2">TMW 2.1889</strain>
    </source>
</reference>
<evidence type="ECO:0000313" key="2">
    <source>
        <dbReference type="Proteomes" id="UP000765338"/>
    </source>
</evidence>
<dbReference type="InterPro" id="IPR011050">
    <property type="entry name" value="Pectin_lyase_fold/virulence"/>
</dbReference>
<dbReference type="Proteomes" id="UP000765338">
    <property type="component" value="Unassembled WGS sequence"/>
</dbReference>
<dbReference type="SMART" id="SM00710">
    <property type="entry name" value="PbH1"/>
    <property type="match status" value="8"/>
</dbReference>
<name>A0ABR5ZQ21_9PROT</name>
<organism evidence="1 2">
    <name type="scientific">Bombella mellum</name>
    <dbReference type="NCBI Taxonomy" id="2039288"/>
    <lineage>
        <taxon>Bacteria</taxon>
        <taxon>Pseudomonadati</taxon>
        <taxon>Pseudomonadota</taxon>
        <taxon>Alphaproteobacteria</taxon>
        <taxon>Acetobacterales</taxon>
        <taxon>Acetobacteraceae</taxon>
        <taxon>Bombella</taxon>
    </lineage>
</organism>
<accession>A0ABR5ZQ21</accession>
<gene>
    <name evidence="1" type="ORF">CPA56_00250</name>
</gene>
<dbReference type="SUPFAM" id="SSF51126">
    <property type="entry name" value="Pectin lyase-like"/>
    <property type="match status" value="2"/>
</dbReference>
<dbReference type="Gene3D" id="2.160.20.10">
    <property type="entry name" value="Single-stranded right-handed beta-helix, Pectin lyase-like"/>
    <property type="match status" value="1"/>
</dbReference>
<dbReference type="RefSeq" id="WP_182040061.1">
    <property type="nucleotide sequence ID" value="NZ_PDLY01000001.1"/>
</dbReference>